<evidence type="ECO:0000256" key="1">
    <source>
        <dbReference type="ARBA" id="ARBA00022737"/>
    </source>
</evidence>
<organism evidence="5 6">
    <name type="scientific">Aspergillus taichungensis</name>
    <dbReference type="NCBI Taxonomy" id="482145"/>
    <lineage>
        <taxon>Eukaryota</taxon>
        <taxon>Fungi</taxon>
        <taxon>Dikarya</taxon>
        <taxon>Ascomycota</taxon>
        <taxon>Pezizomycotina</taxon>
        <taxon>Eurotiomycetes</taxon>
        <taxon>Eurotiomycetidae</taxon>
        <taxon>Eurotiales</taxon>
        <taxon>Aspergillaceae</taxon>
        <taxon>Aspergillus</taxon>
        <taxon>Aspergillus subgen. Circumdati</taxon>
    </lineage>
</organism>
<dbReference type="GO" id="GO:0005737">
    <property type="term" value="C:cytoplasm"/>
    <property type="evidence" value="ECO:0007669"/>
    <property type="project" value="TreeGrafter"/>
</dbReference>
<dbReference type="Proteomes" id="UP000235023">
    <property type="component" value="Unassembled WGS sequence"/>
</dbReference>
<dbReference type="Pfam" id="PF24883">
    <property type="entry name" value="NPHP3_N"/>
    <property type="match status" value="1"/>
</dbReference>
<feature type="repeat" description="ANK" evidence="3">
    <location>
        <begin position="623"/>
        <end position="646"/>
    </location>
</feature>
<evidence type="ECO:0000313" key="6">
    <source>
        <dbReference type="Proteomes" id="UP000235023"/>
    </source>
</evidence>
<evidence type="ECO:0000256" key="3">
    <source>
        <dbReference type="PROSITE-ProRule" id="PRU00023"/>
    </source>
</evidence>
<feature type="domain" description="Nephrocystin 3-like N-terminal" evidence="4">
    <location>
        <begin position="47"/>
        <end position="206"/>
    </location>
</feature>
<dbReference type="SMART" id="SM00248">
    <property type="entry name" value="ANK"/>
    <property type="match status" value="12"/>
</dbReference>
<dbReference type="PROSITE" id="PS50088">
    <property type="entry name" value="ANK_REPEAT"/>
    <property type="match status" value="6"/>
</dbReference>
<dbReference type="PROSITE" id="PS50297">
    <property type="entry name" value="ANK_REP_REGION"/>
    <property type="match status" value="4"/>
</dbReference>
<dbReference type="EMBL" id="KZ559519">
    <property type="protein sequence ID" value="PLN83429.1"/>
    <property type="molecule type" value="Genomic_DNA"/>
</dbReference>
<dbReference type="PANTHER" id="PTHR24198:SF165">
    <property type="entry name" value="ANKYRIN REPEAT-CONTAINING PROTEIN-RELATED"/>
    <property type="match status" value="1"/>
</dbReference>
<feature type="repeat" description="ANK" evidence="3">
    <location>
        <begin position="821"/>
        <end position="853"/>
    </location>
</feature>
<dbReference type="InterPro" id="IPR036770">
    <property type="entry name" value="Ankyrin_rpt-contain_sf"/>
</dbReference>
<name>A0A2J5I0V1_9EURO</name>
<dbReference type="PANTHER" id="PTHR24198">
    <property type="entry name" value="ANKYRIN REPEAT AND PROTEIN KINASE DOMAIN-CONTAINING PROTEIN"/>
    <property type="match status" value="1"/>
</dbReference>
<dbReference type="InterPro" id="IPR002110">
    <property type="entry name" value="Ankyrin_rpt"/>
</dbReference>
<evidence type="ECO:0000313" key="5">
    <source>
        <dbReference type="EMBL" id="PLN83429.1"/>
    </source>
</evidence>
<dbReference type="SUPFAM" id="SSF48403">
    <property type="entry name" value="Ankyrin repeat"/>
    <property type="match status" value="2"/>
</dbReference>
<proteinExistence type="predicted"/>
<dbReference type="InterPro" id="IPR027417">
    <property type="entry name" value="P-loop_NTPase"/>
</dbReference>
<accession>A0A2J5I0V1</accession>
<dbReference type="Gene3D" id="1.25.40.20">
    <property type="entry name" value="Ankyrin repeat-containing domain"/>
    <property type="match status" value="3"/>
</dbReference>
<evidence type="ECO:0000259" key="4">
    <source>
        <dbReference type="Pfam" id="PF24883"/>
    </source>
</evidence>
<dbReference type="SUPFAM" id="SSF52540">
    <property type="entry name" value="P-loop containing nucleoside triphosphate hydrolases"/>
    <property type="match status" value="1"/>
</dbReference>
<feature type="repeat" description="ANK" evidence="3">
    <location>
        <begin position="754"/>
        <end position="786"/>
    </location>
</feature>
<dbReference type="Pfam" id="PF00023">
    <property type="entry name" value="Ank"/>
    <property type="match status" value="1"/>
</dbReference>
<feature type="repeat" description="ANK" evidence="3">
    <location>
        <begin position="887"/>
        <end position="919"/>
    </location>
</feature>
<feature type="repeat" description="ANK" evidence="3">
    <location>
        <begin position="586"/>
        <end position="618"/>
    </location>
</feature>
<feature type="repeat" description="ANK" evidence="3">
    <location>
        <begin position="920"/>
        <end position="946"/>
    </location>
</feature>
<keyword evidence="2 3" id="KW-0040">ANK repeat</keyword>
<sequence>MVEKLAQHDLDVAARIKEERREAFLTWLAGAEFEGKHLEINAKTYPGTCSWIQQRLEFDIWLQNSGRPVLWCEGKPGIGKSVLASNVIEFIKAKFAMAQPTAVTYVYYDQQEAKLTSISELIRSLIQQLCYQIDEIPESLLQLKRSCQSPLAIATPSNLARLVQSFHRTFLVVDALDECQSDHRHQVIQLILGCENIPFNVFVTSRRDSDILDSFTCPNVTVLNMTAFDVADDIHHFVTGQVKSLRKRGHGRRLYLQDDALEQTIITELTEGSDGMFLWVDLQLINLCRISKSKQDELVRDTLTSLPQGLEKTYDQILKQIEDNGGYMRTLAERSFMWVLYADRPLRKVELQQAVKTNPGPFLQADQLDLDISSLEVIFDACGSLLIEAGDFIRPIHFSVKEYFLSDGVTGPNMFSLLRDPTLVSEVLALSCLNHLMELLQPQSSWKNIYDLQDFIRAHPLVVHASQVFDHHVAGATHMSTTLRASLQSFFDQRQEFHAAILQLRTIVYPVTLNDLLFSTQSVLSDANAGTVLYSTRLYDTLGQHPLCQDLQPPKYMLHQAAAGGHALLCIRCIENGEDVNQPDGNGTSPIYHACLGGHEQVVSTLIDYQANIDIKGGHYGCPLQAAAYRGHMRVIEILIHRGADLIGHGGAFSSALAAAAAGGHEQAAYVLLMAGADVNYQGNKNSDRPLHLACAGGHKAVVKLILKQANVEIHAVGRAGGTALAKAAANGHKHLFPLLIDAAGVDIDLVSKHYGTALQAAAAEGHYDVFRDLIDRGADALVQGGRFGTCIQAASAGGNAEIVKMLLDQKNVPVNVVDGHYGTALQAASALGHLKIMKMLLDASAKVNIQGGHHGTSLQAAACWNHKEAVVMLLEHGAKVNASAGYHGTALQAACAGTHRDVVQLLLSRGADPRLEAGYYGTPLQAAAAKGDVETVQSLLGRGADAKQGGGKYRDAVHAATAKGHLDVVEILLESQVLN</sequence>
<protein>
    <submittedName>
        <fullName evidence="5">Ankyrin repeat-containing domain protein</fullName>
    </submittedName>
</protein>
<keyword evidence="6" id="KW-1185">Reference proteome</keyword>
<dbReference type="Gene3D" id="3.40.50.300">
    <property type="entry name" value="P-loop containing nucleotide triphosphate hydrolases"/>
    <property type="match status" value="1"/>
</dbReference>
<dbReference type="Pfam" id="PF12796">
    <property type="entry name" value="Ank_2"/>
    <property type="match status" value="4"/>
</dbReference>
<reference evidence="6" key="1">
    <citation type="submission" date="2017-12" db="EMBL/GenBank/DDBJ databases">
        <authorList>
            <consortium name="DOE Joint Genome Institute"/>
            <person name="Mondo S.J."/>
            <person name="Kjaerbolling I."/>
            <person name="Vesth T.C."/>
            <person name="Frisvad J.C."/>
            <person name="Nybo J.L."/>
            <person name="Theobald S."/>
            <person name="Kuo A."/>
            <person name="Bowyer P."/>
            <person name="Matsuda Y."/>
            <person name="Lyhne E.K."/>
            <person name="Kogle M.E."/>
            <person name="Clum A."/>
            <person name="Lipzen A."/>
            <person name="Salamov A."/>
            <person name="Ngan C.Y."/>
            <person name="Daum C."/>
            <person name="Chiniquy J."/>
            <person name="Barry K."/>
            <person name="LaButti K."/>
            <person name="Haridas S."/>
            <person name="Simmons B.A."/>
            <person name="Magnuson J.K."/>
            <person name="Mortensen U.H."/>
            <person name="Larsen T.O."/>
            <person name="Grigoriev I.V."/>
            <person name="Baker S.E."/>
            <person name="Andersen M.R."/>
            <person name="Nordberg H.P."/>
            <person name="Cantor M.N."/>
            <person name="Hua S.X."/>
        </authorList>
    </citation>
    <scope>NUCLEOTIDE SEQUENCE [LARGE SCALE GENOMIC DNA]</scope>
    <source>
        <strain evidence="6">IBT 19404</strain>
    </source>
</reference>
<keyword evidence="1" id="KW-0677">Repeat</keyword>
<dbReference type="InterPro" id="IPR056884">
    <property type="entry name" value="NPHP3-like_N"/>
</dbReference>
<dbReference type="Pfam" id="PF13637">
    <property type="entry name" value="Ank_4"/>
    <property type="match status" value="1"/>
</dbReference>
<dbReference type="OrthoDB" id="4772757at2759"/>
<dbReference type="AlphaFoldDB" id="A0A2J5I0V1"/>
<gene>
    <name evidence="5" type="ORF">BDW42DRAFT_164879</name>
</gene>
<evidence type="ECO:0000256" key="2">
    <source>
        <dbReference type="ARBA" id="ARBA00023043"/>
    </source>
</evidence>